<reference evidence="9 10" key="1">
    <citation type="journal article" date="2015" name="Nature">
        <title>rRNA introns, odd ribosomes, and small enigmatic genomes across a large radiation of phyla.</title>
        <authorList>
            <person name="Brown C.T."/>
            <person name="Hug L.A."/>
            <person name="Thomas B.C."/>
            <person name="Sharon I."/>
            <person name="Castelle C.J."/>
            <person name="Singh A."/>
            <person name="Wilkins M.J."/>
            <person name="Williams K.H."/>
            <person name="Banfield J.F."/>
        </authorList>
    </citation>
    <scope>NUCLEOTIDE SEQUENCE [LARGE SCALE GENOMIC DNA]</scope>
</reference>
<evidence type="ECO:0000256" key="3">
    <source>
        <dbReference type="ARBA" id="ARBA00008178"/>
    </source>
</evidence>
<dbReference type="Gene3D" id="3.90.79.10">
    <property type="entry name" value="Nucleoside Triphosphate Pyrophosphohydrolase"/>
    <property type="match status" value="1"/>
</dbReference>
<evidence type="ECO:0000256" key="1">
    <source>
        <dbReference type="ARBA" id="ARBA00001539"/>
    </source>
</evidence>
<organism evidence="9 10">
    <name type="scientific">Candidatus Woesebacteria bacterium GW2011_GWB1_39_10</name>
    <dbReference type="NCBI Taxonomy" id="1618572"/>
    <lineage>
        <taxon>Bacteria</taxon>
        <taxon>Candidatus Woeseibacteriota</taxon>
    </lineage>
</organism>
<proteinExistence type="inferred from homology"/>
<dbReference type="Proteomes" id="UP000034774">
    <property type="component" value="Unassembled WGS sequence"/>
</dbReference>
<comment type="catalytic activity">
    <reaction evidence="1 7">
        <text>dTDP-alpha-D-glucose = dTDP-4-dehydro-6-deoxy-alpha-D-glucose + H2O</text>
        <dbReference type="Rhea" id="RHEA:17221"/>
        <dbReference type="ChEBI" id="CHEBI:15377"/>
        <dbReference type="ChEBI" id="CHEBI:57477"/>
        <dbReference type="ChEBI" id="CHEBI:57649"/>
        <dbReference type="EC" id="4.2.1.46"/>
    </reaction>
</comment>
<comment type="cofactor">
    <cofactor evidence="2 7">
        <name>NAD(+)</name>
        <dbReference type="ChEBI" id="CHEBI:57540"/>
    </cofactor>
</comment>
<comment type="similarity">
    <text evidence="3 7">Belongs to the NAD(P)-dependent epimerase/dehydratase family. dTDP-glucose dehydratase subfamily.</text>
</comment>
<accession>A0A0G0LLG5</accession>
<evidence type="ECO:0000259" key="8">
    <source>
        <dbReference type="Pfam" id="PF16363"/>
    </source>
</evidence>
<dbReference type="Pfam" id="PF16363">
    <property type="entry name" value="GDP_Man_Dehyd"/>
    <property type="match status" value="1"/>
</dbReference>
<dbReference type="PANTHER" id="PTHR43000">
    <property type="entry name" value="DTDP-D-GLUCOSE 4,6-DEHYDRATASE-RELATED"/>
    <property type="match status" value="1"/>
</dbReference>
<dbReference type="InterPro" id="IPR005888">
    <property type="entry name" value="dTDP_Gluc_deHydtase"/>
</dbReference>
<dbReference type="GO" id="GO:0008460">
    <property type="term" value="F:dTDP-glucose 4,6-dehydratase activity"/>
    <property type="evidence" value="ECO:0007669"/>
    <property type="project" value="UniProtKB-EC"/>
</dbReference>
<keyword evidence="6 7" id="KW-0456">Lyase</keyword>
<evidence type="ECO:0000313" key="10">
    <source>
        <dbReference type="Proteomes" id="UP000034774"/>
    </source>
</evidence>
<comment type="caution">
    <text evidence="9">The sequence shown here is derived from an EMBL/GenBank/DDBJ whole genome shotgun (WGS) entry which is preliminary data.</text>
</comment>
<dbReference type="SUPFAM" id="SSF51735">
    <property type="entry name" value="NAD(P)-binding Rossmann-fold domains"/>
    <property type="match status" value="1"/>
</dbReference>
<evidence type="ECO:0000313" key="9">
    <source>
        <dbReference type="EMBL" id="KKQ91882.1"/>
    </source>
</evidence>
<dbReference type="Gene3D" id="3.90.25.10">
    <property type="entry name" value="UDP-galactose 4-epimerase, domain 1"/>
    <property type="match status" value="1"/>
</dbReference>
<sequence length="641" mass="72932">MKLLVTGAAGFIGANFVHYWNHKYPKDEIRVIDSLTYAGNIENLAPVIKKIKFIEADINDRPKVSQAMKGVDTVVHFAAESHVDRSIFDPSRYWQTNVHGTVTLLEEAHKLGIPRFHHISTDEVYGELPLLSSEKFNEKTPYSPRPDNLYALSKAEADKLVLDFYKKTDMFTTISNCSNNYGPYQFPEKFMPIVIANLIDGIQVPIHGDGRNVRDWIHTKDHAYAIDLILQKGKKGQTYLIGSDNDRDNNYIAEKIVSIYGEDAGKIRHVPDRHSNDRRYAIDATKIIQELGWKPEIGRENFDDGLKETIDWYKNNQDWWRPLLKRRAVISDEDKIVSAFITLDRETGKTKFIFGKLEEKEGIKIPKSDLKEHFVEANIVRYEMVMKNLASKKWYQNSLDNIKDEIKALAISPATFGYVEDLSSHEDKIGEDTLLKLVKIDHASPEFGIYGIATWFVVENSKGERRSEGYYSWGWGPKSGAKLLVLIRRNGEITHFAFQREGKFPTGSIEYNLAGGFPRLNESVLNFILRSLKKDLGLNVHNPNITLNEIISLGRVAPDSGMTNNHPNLYAVIVDFGRGIYPEVQTGEKLEENEGIVLWPVGEVSEIVSKCDDSYFLSAMSRLTLSGIYTINFSTNNKKND</sequence>
<evidence type="ECO:0000256" key="7">
    <source>
        <dbReference type="RuleBase" id="RU004473"/>
    </source>
</evidence>
<name>A0A0G0LLG5_9BACT</name>
<gene>
    <name evidence="9" type="ORF">UT17_C0004G0230</name>
</gene>
<dbReference type="EMBL" id="LBVU01000004">
    <property type="protein sequence ID" value="KKQ91882.1"/>
    <property type="molecule type" value="Genomic_DNA"/>
</dbReference>
<dbReference type="Gene3D" id="3.40.50.720">
    <property type="entry name" value="NAD(P)-binding Rossmann-like Domain"/>
    <property type="match status" value="1"/>
</dbReference>
<dbReference type="InterPro" id="IPR016040">
    <property type="entry name" value="NAD(P)-bd_dom"/>
</dbReference>
<feature type="domain" description="NAD(P)-binding" evidence="8">
    <location>
        <begin position="4"/>
        <end position="300"/>
    </location>
</feature>
<dbReference type="CDD" id="cd05246">
    <property type="entry name" value="dTDP_GD_SDR_e"/>
    <property type="match status" value="1"/>
</dbReference>
<dbReference type="AlphaFoldDB" id="A0A0G0LLG5"/>
<evidence type="ECO:0000256" key="5">
    <source>
        <dbReference type="ARBA" id="ARBA00023027"/>
    </source>
</evidence>
<evidence type="ECO:0000256" key="6">
    <source>
        <dbReference type="ARBA" id="ARBA00023239"/>
    </source>
</evidence>
<dbReference type="STRING" id="1618572.UT17_C0004G0230"/>
<dbReference type="EC" id="4.2.1.46" evidence="4 7"/>
<evidence type="ECO:0000256" key="2">
    <source>
        <dbReference type="ARBA" id="ARBA00001911"/>
    </source>
</evidence>
<evidence type="ECO:0000256" key="4">
    <source>
        <dbReference type="ARBA" id="ARBA00011990"/>
    </source>
</evidence>
<dbReference type="NCBIfam" id="TIGR01181">
    <property type="entry name" value="dTDP_gluc_dehyt"/>
    <property type="match status" value="1"/>
</dbReference>
<protein>
    <recommendedName>
        <fullName evidence="4 7">dTDP-glucose 4,6-dehydratase</fullName>
        <ecNumber evidence="4 7">4.2.1.46</ecNumber>
    </recommendedName>
</protein>
<keyword evidence="5" id="KW-0520">NAD</keyword>
<dbReference type="GO" id="GO:0009225">
    <property type="term" value="P:nucleotide-sugar metabolic process"/>
    <property type="evidence" value="ECO:0007669"/>
    <property type="project" value="InterPro"/>
</dbReference>
<dbReference type="InterPro" id="IPR036291">
    <property type="entry name" value="NAD(P)-bd_dom_sf"/>
</dbReference>
<dbReference type="PATRIC" id="fig|1618572.3.peg.949"/>